<evidence type="ECO:0000256" key="4">
    <source>
        <dbReference type="ARBA" id="ARBA00022989"/>
    </source>
</evidence>
<evidence type="ECO:0000256" key="5">
    <source>
        <dbReference type="ARBA" id="ARBA00023065"/>
    </source>
</evidence>
<keyword evidence="4 9" id="KW-1133">Transmembrane helix</keyword>
<keyword evidence="7" id="KW-0325">Glycoprotein</keyword>
<dbReference type="EMBL" id="AMQN01007622">
    <property type="status" value="NOT_ANNOTATED_CDS"/>
    <property type="molecule type" value="Genomic_DNA"/>
</dbReference>
<comment type="subcellular location">
    <subcellularLocation>
        <location evidence="1">Membrane</location>
        <topology evidence="1">Multi-pass membrane protein</topology>
    </subcellularLocation>
</comment>
<protein>
    <submittedName>
        <fullName evidence="10 11">Uncharacterized protein</fullName>
    </submittedName>
</protein>
<proteinExistence type="predicted"/>
<keyword evidence="8" id="KW-0407">Ion channel</keyword>
<evidence type="ECO:0000313" key="10">
    <source>
        <dbReference type="EMBL" id="ELU05997.1"/>
    </source>
</evidence>
<dbReference type="EMBL" id="AMQN01007621">
    <property type="status" value="NOT_ANNOTATED_CDS"/>
    <property type="molecule type" value="Genomic_DNA"/>
</dbReference>
<evidence type="ECO:0000313" key="12">
    <source>
        <dbReference type="Proteomes" id="UP000014760"/>
    </source>
</evidence>
<dbReference type="GO" id="GO:0015269">
    <property type="term" value="F:calcium-activated potassium channel activity"/>
    <property type="evidence" value="ECO:0007669"/>
    <property type="project" value="InterPro"/>
</dbReference>
<dbReference type="PANTHER" id="PTHR10258">
    <property type="entry name" value="CALCIUM-ACTIVATED POTASSIUM CHANNEL SUBUNIT BETA"/>
    <property type="match status" value="1"/>
</dbReference>
<dbReference type="OrthoDB" id="5962477at2759"/>
<reference evidence="10 12" key="2">
    <citation type="journal article" date="2013" name="Nature">
        <title>Insights into bilaterian evolution from three spiralian genomes.</title>
        <authorList>
            <person name="Simakov O."/>
            <person name="Marletaz F."/>
            <person name="Cho S.J."/>
            <person name="Edsinger-Gonzales E."/>
            <person name="Havlak P."/>
            <person name="Hellsten U."/>
            <person name="Kuo D.H."/>
            <person name="Larsson T."/>
            <person name="Lv J."/>
            <person name="Arendt D."/>
            <person name="Savage R."/>
            <person name="Osoegawa K."/>
            <person name="de Jong P."/>
            <person name="Grimwood J."/>
            <person name="Chapman J.A."/>
            <person name="Shapiro H."/>
            <person name="Aerts A."/>
            <person name="Otillar R.P."/>
            <person name="Terry A.Y."/>
            <person name="Boore J.L."/>
            <person name="Grigoriev I.V."/>
            <person name="Lindberg D.R."/>
            <person name="Seaver E.C."/>
            <person name="Weisblat D.A."/>
            <person name="Putnam N.H."/>
            <person name="Rokhsar D.S."/>
        </authorList>
    </citation>
    <scope>NUCLEOTIDE SEQUENCE</scope>
    <source>
        <strain evidence="10 12">I ESC-2004</strain>
    </source>
</reference>
<dbReference type="Proteomes" id="UP000014760">
    <property type="component" value="Unassembled WGS sequence"/>
</dbReference>
<evidence type="ECO:0000256" key="1">
    <source>
        <dbReference type="ARBA" id="ARBA00004141"/>
    </source>
</evidence>
<dbReference type="HOGENOM" id="CLU_1519286_0_0_1"/>
<sequence length="177" mass="19933">MGVRRNLEVDTSFCTETEILEETAILPPQSGTGNHDNQDPASLTRAGFTLETPGAARLDVSSDDDEIIVGYQGSHGYVESTLFDDESSIDRQCSFYPPCLTSKEDNYDAVRHYELQYGRSHRSFSCLFDPDKPSRVIRRRRFKLHHVVHGLVWSIALFLSSLALLTFALRYKGCAVL</sequence>
<accession>R7UPX5</accession>
<reference evidence="11" key="3">
    <citation type="submission" date="2015-06" db="UniProtKB">
        <authorList>
            <consortium name="EnsemblMetazoa"/>
        </authorList>
    </citation>
    <scope>IDENTIFICATION</scope>
</reference>
<evidence type="ECO:0000256" key="9">
    <source>
        <dbReference type="SAM" id="Phobius"/>
    </source>
</evidence>
<evidence type="ECO:0000256" key="8">
    <source>
        <dbReference type="ARBA" id="ARBA00023303"/>
    </source>
</evidence>
<keyword evidence="6 9" id="KW-0472">Membrane</keyword>
<reference evidence="12" key="1">
    <citation type="submission" date="2012-12" db="EMBL/GenBank/DDBJ databases">
        <authorList>
            <person name="Hellsten U."/>
            <person name="Grimwood J."/>
            <person name="Chapman J.A."/>
            <person name="Shapiro H."/>
            <person name="Aerts A."/>
            <person name="Otillar R.P."/>
            <person name="Terry A.Y."/>
            <person name="Boore J.L."/>
            <person name="Simakov O."/>
            <person name="Marletaz F."/>
            <person name="Cho S.-J."/>
            <person name="Edsinger-Gonzales E."/>
            <person name="Havlak P."/>
            <person name="Kuo D.-H."/>
            <person name="Larsson T."/>
            <person name="Lv J."/>
            <person name="Arendt D."/>
            <person name="Savage R."/>
            <person name="Osoegawa K."/>
            <person name="de Jong P."/>
            <person name="Lindberg D.R."/>
            <person name="Seaver E.C."/>
            <person name="Weisblat D.A."/>
            <person name="Putnam N.H."/>
            <person name="Grigoriev I.V."/>
            <person name="Rokhsar D.S."/>
        </authorList>
    </citation>
    <scope>NUCLEOTIDE SEQUENCE</scope>
    <source>
        <strain evidence="12">I ESC-2004</strain>
    </source>
</reference>
<dbReference type="EnsemblMetazoa" id="CapteT226235">
    <property type="protein sequence ID" value="CapteP226235"/>
    <property type="gene ID" value="CapteG226235"/>
</dbReference>
<dbReference type="GO" id="GO:0015459">
    <property type="term" value="F:potassium channel regulator activity"/>
    <property type="evidence" value="ECO:0007669"/>
    <property type="project" value="TreeGrafter"/>
</dbReference>
<keyword evidence="5" id="KW-0406">Ion transport</keyword>
<keyword evidence="12" id="KW-1185">Reference proteome</keyword>
<dbReference type="GO" id="GO:0005513">
    <property type="term" value="P:detection of calcium ion"/>
    <property type="evidence" value="ECO:0007669"/>
    <property type="project" value="TreeGrafter"/>
</dbReference>
<gene>
    <name evidence="10" type="ORF">CAPTEDRAFT_226235</name>
</gene>
<dbReference type="GO" id="GO:0008076">
    <property type="term" value="C:voltage-gated potassium channel complex"/>
    <property type="evidence" value="ECO:0007669"/>
    <property type="project" value="TreeGrafter"/>
</dbReference>
<evidence type="ECO:0000256" key="7">
    <source>
        <dbReference type="ARBA" id="ARBA00023180"/>
    </source>
</evidence>
<evidence type="ECO:0000256" key="3">
    <source>
        <dbReference type="ARBA" id="ARBA00022692"/>
    </source>
</evidence>
<dbReference type="Pfam" id="PF03185">
    <property type="entry name" value="CaKB"/>
    <property type="match status" value="1"/>
</dbReference>
<evidence type="ECO:0000256" key="2">
    <source>
        <dbReference type="ARBA" id="ARBA00022448"/>
    </source>
</evidence>
<keyword evidence="2" id="KW-0813">Transport</keyword>
<dbReference type="InterPro" id="IPR003930">
    <property type="entry name" value="K_chnl_Ca-activ_BK_bsu"/>
</dbReference>
<dbReference type="EMBL" id="KB301027">
    <property type="protein sequence ID" value="ELU05997.1"/>
    <property type="molecule type" value="Genomic_DNA"/>
</dbReference>
<evidence type="ECO:0000256" key="6">
    <source>
        <dbReference type="ARBA" id="ARBA00023136"/>
    </source>
</evidence>
<name>R7UPX5_CAPTE</name>
<evidence type="ECO:0000313" key="11">
    <source>
        <dbReference type="EnsemblMetazoa" id="CapteP226235"/>
    </source>
</evidence>
<keyword evidence="3 9" id="KW-0812">Transmembrane</keyword>
<feature type="transmembrane region" description="Helical" evidence="9">
    <location>
        <begin position="147"/>
        <end position="169"/>
    </location>
</feature>
<dbReference type="AlphaFoldDB" id="R7UPX5"/>
<dbReference type="PANTHER" id="PTHR10258:SF8">
    <property type="entry name" value="CALCIUM-ACTIVATED POTASSIUM CHANNEL BK ALPHA SUBUNIT DOMAIN-CONTAINING PROTEIN"/>
    <property type="match status" value="1"/>
</dbReference>
<organism evidence="10">
    <name type="scientific">Capitella teleta</name>
    <name type="common">Polychaete worm</name>
    <dbReference type="NCBI Taxonomy" id="283909"/>
    <lineage>
        <taxon>Eukaryota</taxon>
        <taxon>Metazoa</taxon>
        <taxon>Spiralia</taxon>
        <taxon>Lophotrochozoa</taxon>
        <taxon>Annelida</taxon>
        <taxon>Polychaeta</taxon>
        <taxon>Sedentaria</taxon>
        <taxon>Scolecida</taxon>
        <taxon>Capitellidae</taxon>
        <taxon>Capitella</taxon>
    </lineage>
</organism>